<dbReference type="STRING" id="716816.BST96_07220"/>
<accession>A0A1X9NA31</accession>
<proteinExistence type="predicted"/>
<dbReference type="InterPro" id="IPR025361">
    <property type="entry name" value="DUF4265"/>
</dbReference>
<evidence type="ECO:0008006" key="3">
    <source>
        <dbReference type="Google" id="ProtNLM"/>
    </source>
</evidence>
<gene>
    <name evidence="1" type="ORF">BST96_07220</name>
</gene>
<evidence type="ECO:0000313" key="2">
    <source>
        <dbReference type="Proteomes" id="UP000193450"/>
    </source>
</evidence>
<dbReference type="Pfam" id="PF14085">
    <property type="entry name" value="DUF4265"/>
    <property type="match status" value="1"/>
</dbReference>
<sequence length="176" mass="19428">MTDKPTEALIGGEPTIELIAGRHPNGELVVEKVLINPQQEANSYQLLKSPLFVRGIARADIIQAMDKPKGAFKVLQHGGNLCLRIFSKDDFSNTALSALEQSLTSEIEKLGGDLDIKEPKALVYSIHVSCGFNAIEKMLDEALSAYKDVAWFYGNVYDPETGEPLNWWQPILAPTE</sequence>
<dbReference type="KEGG" id="osg:BST96_07220"/>
<reference evidence="1 2" key="1">
    <citation type="submission" date="2016-11" db="EMBL/GenBank/DDBJ databases">
        <title>Trade-off between light-utilization and light-protection in marine flavobacteria.</title>
        <authorList>
            <person name="Kumagai Y."/>
        </authorList>
    </citation>
    <scope>NUCLEOTIDE SEQUENCE [LARGE SCALE GENOMIC DNA]</scope>
    <source>
        <strain evidence="1 2">NBRC 107125</strain>
    </source>
</reference>
<dbReference type="OrthoDB" id="5733460at2"/>
<protein>
    <recommendedName>
        <fullName evidence="3">Phosphotyrosine protein phosphatase</fullName>
    </recommendedName>
</protein>
<dbReference type="RefSeq" id="WP_085758050.1">
    <property type="nucleotide sequence ID" value="NZ_CP019343.1"/>
</dbReference>
<evidence type="ECO:0000313" key="1">
    <source>
        <dbReference type="EMBL" id="ARN73924.1"/>
    </source>
</evidence>
<name>A0A1X9NA31_9GAMM</name>
<keyword evidence="2" id="KW-1185">Reference proteome</keyword>
<dbReference type="Proteomes" id="UP000193450">
    <property type="component" value="Chromosome"/>
</dbReference>
<dbReference type="AlphaFoldDB" id="A0A1X9NA31"/>
<organism evidence="1 2">
    <name type="scientific">Oceanicoccus sagamiensis</name>
    <dbReference type="NCBI Taxonomy" id="716816"/>
    <lineage>
        <taxon>Bacteria</taxon>
        <taxon>Pseudomonadati</taxon>
        <taxon>Pseudomonadota</taxon>
        <taxon>Gammaproteobacteria</taxon>
        <taxon>Cellvibrionales</taxon>
        <taxon>Spongiibacteraceae</taxon>
        <taxon>Oceanicoccus</taxon>
    </lineage>
</organism>
<dbReference type="EMBL" id="CP019343">
    <property type="protein sequence ID" value="ARN73924.1"/>
    <property type="molecule type" value="Genomic_DNA"/>
</dbReference>